<dbReference type="AlphaFoldDB" id="A0A6N2N5A7"/>
<protein>
    <submittedName>
        <fullName evidence="1">Uncharacterized protein</fullName>
    </submittedName>
</protein>
<sequence>MICHATGSMASISPPRKRYEDYWCLLTGSKAHTSFLFHVDIFLLQPIGQNPIKTVQEIRKYNLYCYRSHVNPRTNSSTRSKWQILKTLSIEVIGAVQKSFREKLFRILPVPGVTSNCPHINMDQRLRIDIVEDDYQLHAGRKYLTRGKLFPSFAR</sequence>
<gene>
    <name evidence="1" type="ORF">SVIM_LOCUS457275</name>
</gene>
<accession>A0A6N2N5A7</accession>
<proteinExistence type="predicted"/>
<name>A0A6N2N5A7_SALVM</name>
<evidence type="ECO:0000313" key="1">
    <source>
        <dbReference type="EMBL" id="VFU61176.1"/>
    </source>
</evidence>
<reference evidence="1" key="1">
    <citation type="submission" date="2019-03" db="EMBL/GenBank/DDBJ databases">
        <authorList>
            <person name="Mank J."/>
            <person name="Almeida P."/>
        </authorList>
    </citation>
    <scope>NUCLEOTIDE SEQUENCE</scope>
    <source>
        <strain evidence="1">78183</strain>
    </source>
</reference>
<dbReference type="EMBL" id="CAADRP010002107">
    <property type="protein sequence ID" value="VFU61176.1"/>
    <property type="molecule type" value="Genomic_DNA"/>
</dbReference>
<organism evidence="1">
    <name type="scientific">Salix viminalis</name>
    <name type="common">Common osier</name>
    <name type="synonym">Basket willow</name>
    <dbReference type="NCBI Taxonomy" id="40686"/>
    <lineage>
        <taxon>Eukaryota</taxon>
        <taxon>Viridiplantae</taxon>
        <taxon>Streptophyta</taxon>
        <taxon>Embryophyta</taxon>
        <taxon>Tracheophyta</taxon>
        <taxon>Spermatophyta</taxon>
        <taxon>Magnoliopsida</taxon>
        <taxon>eudicotyledons</taxon>
        <taxon>Gunneridae</taxon>
        <taxon>Pentapetalae</taxon>
        <taxon>rosids</taxon>
        <taxon>fabids</taxon>
        <taxon>Malpighiales</taxon>
        <taxon>Salicaceae</taxon>
        <taxon>Saliceae</taxon>
        <taxon>Salix</taxon>
    </lineage>
</organism>